<reference evidence="3" key="1">
    <citation type="journal article" date="2007" name="Nature">
        <title>The grapevine genome sequence suggests ancestral hexaploidization in major angiosperm phyla.</title>
        <authorList>
            <consortium name="The French-Italian Public Consortium for Grapevine Genome Characterization."/>
            <person name="Jaillon O."/>
            <person name="Aury J.-M."/>
            <person name="Noel B."/>
            <person name="Policriti A."/>
            <person name="Clepet C."/>
            <person name="Casagrande A."/>
            <person name="Choisne N."/>
            <person name="Aubourg S."/>
            <person name="Vitulo N."/>
            <person name="Jubin C."/>
            <person name="Vezzi A."/>
            <person name="Legeai F."/>
            <person name="Hugueney P."/>
            <person name="Dasilva C."/>
            <person name="Horner D."/>
            <person name="Mica E."/>
            <person name="Jublot D."/>
            <person name="Poulain J."/>
            <person name="Bruyere C."/>
            <person name="Billault A."/>
            <person name="Segurens B."/>
            <person name="Gouyvenoux M."/>
            <person name="Ugarte E."/>
            <person name="Cattonaro F."/>
            <person name="Anthouard V."/>
            <person name="Vico V."/>
            <person name="Del Fabbro C."/>
            <person name="Alaux M."/>
            <person name="Di Gaspero G."/>
            <person name="Dumas V."/>
            <person name="Felice N."/>
            <person name="Paillard S."/>
            <person name="Juman I."/>
            <person name="Moroldo M."/>
            <person name="Scalabrin S."/>
            <person name="Canaguier A."/>
            <person name="Le Clainche I."/>
            <person name="Malacrida G."/>
            <person name="Durand E."/>
            <person name="Pesole G."/>
            <person name="Laucou V."/>
            <person name="Chatelet P."/>
            <person name="Merdinoglu D."/>
            <person name="Delledonne M."/>
            <person name="Pezzotti M."/>
            <person name="Lecharny A."/>
            <person name="Scarpelli C."/>
            <person name="Artiguenave F."/>
            <person name="Pe M.E."/>
            <person name="Valle G."/>
            <person name="Morgante M."/>
            <person name="Caboche M."/>
            <person name="Adam-Blondon A.-F."/>
            <person name="Weissenbach J."/>
            <person name="Quetier F."/>
            <person name="Wincker P."/>
        </authorList>
    </citation>
    <scope>NUCLEOTIDE SEQUENCE [LARGE SCALE GENOMIC DNA]</scope>
    <source>
        <strain evidence="3">cv. Pinot noir / PN40024</strain>
    </source>
</reference>
<feature type="region of interest" description="Disordered" evidence="1">
    <location>
        <begin position="36"/>
        <end position="59"/>
    </location>
</feature>
<organism evidence="2 3">
    <name type="scientific">Vitis vinifera</name>
    <name type="common">Grape</name>
    <dbReference type="NCBI Taxonomy" id="29760"/>
    <lineage>
        <taxon>Eukaryota</taxon>
        <taxon>Viridiplantae</taxon>
        <taxon>Streptophyta</taxon>
        <taxon>Embryophyta</taxon>
        <taxon>Tracheophyta</taxon>
        <taxon>Spermatophyta</taxon>
        <taxon>Magnoliopsida</taxon>
        <taxon>eudicotyledons</taxon>
        <taxon>Gunneridae</taxon>
        <taxon>Pentapetalae</taxon>
        <taxon>rosids</taxon>
        <taxon>Vitales</taxon>
        <taxon>Vitaceae</taxon>
        <taxon>Viteae</taxon>
        <taxon>Vitis</taxon>
    </lineage>
</organism>
<evidence type="ECO:0000313" key="2">
    <source>
        <dbReference type="EMBL" id="CCB59969.1"/>
    </source>
</evidence>
<protein>
    <submittedName>
        <fullName evidence="2">Uncharacterized protein</fullName>
    </submittedName>
</protein>
<dbReference type="Proteomes" id="UP000009183">
    <property type="component" value="Chromosome 7"/>
</dbReference>
<dbReference type="PaxDb" id="29760-VIT_07s0005g00550.t01"/>
<proteinExistence type="predicted"/>
<dbReference type="AlphaFoldDB" id="F6HZ54"/>
<evidence type="ECO:0000256" key="1">
    <source>
        <dbReference type="SAM" id="MobiDB-lite"/>
    </source>
</evidence>
<dbReference type="InParanoid" id="F6HZ54"/>
<accession>F6HZ54</accession>
<feature type="region of interest" description="Disordered" evidence="1">
    <location>
        <begin position="1"/>
        <end position="21"/>
    </location>
</feature>
<feature type="compositionally biased region" description="Low complexity" evidence="1">
    <location>
        <begin position="12"/>
        <end position="21"/>
    </location>
</feature>
<dbReference type="HOGENOM" id="CLU_2965624_0_0_1"/>
<name>F6HZ54_VITVI</name>
<gene>
    <name evidence="2" type="ordered locus">VIT_07s0005g00550</name>
</gene>
<dbReference type="EMBL" id="FN596502">
    <property type="protein sequence ID" value="CCB59969.1"/>
    <property type="molecule type" value="Genomic_DNA"/>
</dbReference>
<keyword evidence="3" id="KW-1185">Reference proteome</keyword>
<evidence type="ECO:0000313" key="3">
    <source>
        <dbReference type="Proteomes" id="UP000009183"/>
    </source>
</evidence>
<sequence>MSLLTPWRLPKSSASAFSSPTFSDQKLFKTKDRLLRATPSPKAINRPSKSSLVKGDLGI</sequence>